<dbReference type="EMBL" id="AVOT02021602">
    <property type="protein sequence ID" value="MBW0510511.1"/>
    <property type="molecule type" value="Genomic_DNA"/>
</dbReference>
<feature type="compositionally biased region" description="Basic and acidic residues" evidence="3">
    <location>
        <begin position="1"/>
        <end position="22"/>
    </location>
</feature>
<reference evidence="5" key="1">
    <citation type="submission" date="2021-03" db="EMBL/GenBank/DDBJ databases">
        <title>Draft genome sequence of rust myrtle Austropuccinia psidii MF-1, a brazilian biotype.</title>
        <authorList>
            <person name="Quecine M.C."/>
            <person name="Pachon D.M.R."/>
            <person name="Bonatelli M.L."/>
            <person name="Correr F.H."/>
            <person name="Franceschini L.M."/>
            <person name="Leite T.F."/>
            <person name="Margarido G.R.A."/>
            <person name="Almeida C.A."/>
            <person name="Ferrarezi J.A."/>
            <person name="Labate C.A."/>
        </authorList>
    </citation>
    <scope>NUCLEOTIDE SEQUENCE</scope>
    <source>
        <strain evidence="5">MF-1</strain>
    </source>
</reference>
<evidence type="ECO:0000256" key="3">
    <source>
        <dbReference type="SAM" id="MobiDB-lite"/>
    </source>
</evidence>
<dbReference type="FunFam" id="2.30.42.10:FF:000107">
    <property type="entry name" value="26S proteasome non-ATPase regulatory subunit 9"/>
    <property type="match status" value="1"/>
</dbReference>
<sequence length="224" mass="25059">MGRRIHETEQRFPDAETNDHDQATPSGKIKTLEQRKRTIELGLQAQYETLKINGTDLNTPLTDRNGFPRDDIPDLASVRVARTRIHELKNDLREVVDLLAQTLPLILSKNDNMLPQSTNNALGNGSFQSSMEPFAKVDLVLPGSPAELAGLKVDDQLVRFGHLNAKNHERLTALSTLATEHDGEELNVVWFRSNSGKRQMYSHELVPRSGWGGRGLLGFHIIPL</sequence>
<dbReference type="Proteomes" id="UP000765509">
    <property type="component" value="Unassembled WGS sequence"/>
</dbReference>
<comment type="caution">
    <text evidence="5">The sequence shown here is derived from an EMBL/GenBank/DDBJ whole genome shotgun (WGS) entry which is preliminary data.</text>
</comment>
<protein>
    <recommendedName>
        <fullName evidence="2">Probable 26S proteasome regulatory subunit p27</fullName>
    </recommendedName>
</protein>
<dbReference type="GO" id="GO:0005634">
    <property type="term" value="C:nucleus"/>
    <property type="evidence" value="ECO:0007669"/>
    <property type="project" value="TreeGrafter"/>
</dbReference>
<proteinExistence type="predicted"/>
<organism evidence="5 6">
    <name type="scientific">Austropuccinia psidii MF-1</name>
    <dbReference type="NCBI Taxonomy" id="1389203"/>
    <lineage>
        <taxon>Eukaryota</taxon>
        <taxon>Fungi</taxon>
        <taxon>Dikarya</taxon>
        <taxon>Basidiomycota</taxon>
        <taxon>Pucciniomycotina</taxon>
        <taxon>Pucciniomycetes</taxon>
        <taxon>Pucciniales</taxon>
        <taxon>Sphaerophragmiaceae</taxon>
        <taxon>Austropuccinia</taxon>
    </lineage>
</organism>
<feature type="domain" description="Nas2 N-terminal" evidence="4">
    <location>
        <begin position="29"/>
        <end position="103"/>
    </location>
</feature>
<keyword evidence="1" id="KW-0143">Chaperone</keyword>
<dbReference type="GO" id="GO:0070682">
    <property type="term" value="P:proteasome regulatory particle assembly"/>
    <property type="evidence" value="ECO:0007669"/>
    <property type="project" value="InterPro"/>
</dbReference>
<dbReference type="AlphaFoldDB" id="A0A9Q3DTX8"/>
<accession>A0A9Q3DTX8</accession>
<feature type="region of interest" description="Disordered" evidence="3">
    <location>
        <begin position="1"/>
        <end position="25"/>
    </location>
</feature>
<dbReference type="PANTHER" id="PTHR12651">
    <property type="entry name" value="26S PROTEASOME NON-ATPASE REGULATORY SUBUNIT 9"/>
    <property type="match status" value="1"/>
</dbReference>
<keyword evidence="6" id="KW-1185">Reference proteome</keyword>
<evidence type="ECO:0000256" key="2">
    <source>
        <dbReference type="ARBA" id="ARBA00068021"/>
    </source>
</evidence>
<dbReference type="GO" id="GO:0005737">
    <property type="term" value="C:cytoplasm"/>
    <property type="evidence" value="ECO:0007669"/>
    <property type="project" value="TreeGrafter"/>
</dbReference>
<dbReference type="OrthoDB" id="72325at2759"/>
<evidence type="ECO:0000313" key="6">
    <source>
        <dbReference type="Proteomes" id="UP000765509"/>
    </source>
</evidence>
<name>A0A9Q3DTX8_9BASI</name>
<dbReference type="SUPFAM" id="SSF50156">
    <property type="entry name" value="PDZ domain-like"/>
    <property type="match status" value="1"/>
</dbReference>
<dbReference type="InterPro" id="IPR035269">
    <property type="entry name" value="PSMD9"/>
</dbReference>
<evidence type="ECO:0000313" key="5">
    <source>
        <dbReference type="EMBL" id="MBW0510511.1"/>
    </source>
</evidence>
<evidence type="ECO:0000256" key="1">
    <source>
        <dbReference type="ARBA" id="ARBA00023186"/>
    </source>
</evidence>
<dbReference type="Gene3D" id="6.10.140.1710">
    <property type="match status" value="1"/>
</dbReference>
<dbReference type="InterPro" id="IPR036034">
    <property type="entry name" value="PDZ_sf"/>
</dbReference>
<evidence type="ECO:0000259" key="4">
    <source>
        <dbReference type="Pfam" id="PF18265"/>
    </source>
</evidence>
<gene>
    <name evidence="5" type="ORF">O181_050226</name>
</gene>
<dbReference type="InterPro" id="IPR040815">
    <property type="entry name" value="Nas2_N"/>
</dbReference>
<dbReference type="Gene3D" id="2.30.42.10">
    <property type="match status" value="1"/>
</dbReference>
<dbReference type="Pfam" id="PF18265">
    <property type="entry name" value="Nas2_N"/>
    <property type="match status" value="1"/>
</dbReference>
<dbReference type="PANTHER" id="PTHR12651:SF1">
    <property type="entry name" value="26S PROTEASOME NON-ATPASE REGULATORY SUBUNIT 9"/>
    <property type="match status" value="1"/>
</dbReference>